<reference evidence="1 2" key="1">
    <citation type="journal article" date="2015" name="Int. J. Syst. Evol. Microbiol.">
        <title>Nitrosospira lacus sp. nov., a psychrotolerant, ammonia-oxidizing bacterium from sandy lake sediment.</title>
        <authorList>
            <person name="Urakawa H."/>
            <person name="Garcia J.C."/>
            <person name="Nielsen J.L."/>
            <person name="Le V.Q."/>
            <person name="Kozlowski J.A."/>
            <person name="Stein L.Y."/>
            <person name="Lim C.K."/>
            <person name="Pommerening-Roser A."/>
            <person name="Martens-Habbena W."/>
            <person name="Stahl D.A."/>
            <person name="Klotz M.G."/>
        </authorList>
    </citation>
    <scope>NUCLEOTIDE SEQUENCE [LARGE SCALE GENOMIC DNA]</scope>
    <source>
        <strain evidence="1 2">APG3</strain>
    </source>
</reference>
<protein>
    <recommendedName>
        <fullName evidence="3">ADP-ribosylglycohydrolase</fullName>
    </recommendedName>
</protein>
<dbReference type="InterPro" id="IPR036705">
    <property type="entry name" value="Ribosyl_crysJ1_sf"/>
</dbReference>
<dbReference type="Proteomes" id="UP000012179">
    <property type="component" value="Chromosome"/>
</dbReference>
<gene>
    <name evidence="1" type="ORF">EBAPG3_012850</name>
</gene>
<dbReference type="EMBL" id="CP021106">
    <property type="protein sequence ID" value="ARO88585.1"/>
    <property type="molecule type" value="Genomic_DNA"/>
</dbReference>
<dbReference type="AlphaFoldDB" id="A0A1W6SS45"/>
<evidence type="ECO:0000313" key="2">
    <source>
        <dbReference type="Proteomes" id="UP000012179"/>
    </source>
</evidence>
<proteinExistence type="predicted"/>
<dbReference type="KEGG" id="nlc:EBAPG3_012850"/>
<dbReference type="RefSeq" id="WP_085922047.1">
    <property type="nucleotide sequence ID" value="NZ_CP021106.3"/>
</dbReference>
<dbReference type="PANTHER" id="PTHR16222">
    <property type="entry name" value="ADP-RIBOSYLGLYCOHYDROLASE"/>
    <property type="match status" value="1"/>
</dbReference>
<evidence type="ECO:0008006" key="3">
    <source>
        <dbReference type="Google" id="ProtNLM"/>
    </source>
</evidence>
<name>A0A1W6SS45_9PROT</name>
<organism evidence="1 2">
    <name type="scientific">Nitrosospira lacus</name>
    <dbReference type="NCBI Taxonomy" id="1288494"/>
    <lineage>
        <taxon>Bacteria</taxon>
        <taxon>Pseudomonadati</taxon>
        <taxon>Pseudomonadota</taxon>
        <taxon>Betaproteobacteria</taxon>
        <taxon>Nitrosomonadales</taxon>
        <taxon>Nitrosomonadaceae</taxon>
        <taxon>Nitrosospira</taxon>
    </lineage>
</organism>
<keyword evidence="2" id="KW-1185">Reference proteome</keyword>
<sequence>MKNPNSTAILGALVADSAALGLHWLYDPVRIAEIEAARGLAFLRPDADNYAGAKGYFAHGGKSPGDSTSYGETCLLMLRHLAKHGKFDRVGYQTEYRAHFGPGGAFVGYVDSPTRQTLRTLLSTESPEFPAASGADDDQHPALAALPALVATHIGTLDELLDRIDEAVRVTNNNELAVAAARCSAAALFEVLQGAPMGMALTHALPFAGNTLTPLLEEALALPTLDCVAAARRFGMSCHVAEGLPVIFHIAQHASGYRNAIESNIRAGGDSCGRSIVLGALVAAHAAIHNSSGFPVPLSWLARYGKFAMAADALAAL</sequence>
<dbReference type="InterPro" id="IPR005502">
    <property type="entry name" value="Ribosyl_crysJ1"/>
</dbReference>
<dbReference type="Gene3D" id="1.10.4080.10">
    <property type="entry name" value="ADP-ribosylation/Crystallin J1"/>
    <property type="match status" value="1"/>
</dbReference>
<evidence type="ECO:0000313" key="1">
    <source>
        <dbReference type="EMBL" id="ARO88585.1"/>
    </source>
</evidence>
<accession>A0A1W6SS45</accession>
<dbReference type="InterPro" id="IPR050792">
    <property type="entry name" value="ADP-ribosylglycohydrolase"/>
</dbReference>
<dbReference type="OrthoDB" id="6193578at2"/>
<dbReference type="Pfam" id="PF03747">
    <property type="entry name" value="ADP_ribosyl_GH"/>
    <property type="match status" value="1"/>
</dbReference>
<dbReference type="PANTHER" id="PTHR16222:SF17">
    <property type="entry name" value="SELENOPROTEIN J"/>
    <property type="match status" value="1"/>
</dbReference>
<dbReference type="SUPFAM" id="SSF101478">
    <property type="entry name" value="ADP-ribosylglycohydrolase"/>
    <property type="match status" value="1"/>
</dbReference>